<organism evidence="1 2">
    <name type="scientific">Clydaea vesicula</name>
    <dbReference type="NCBI Taxonomy" id="447962"/>
    <lineage>
        <taxon>Eukaryota</taxon>
        <taxon>Fungi</taxon>
        <taxon>Fungi incertae sedis</taxon>
        <taxon>Chytridiomycota</taxon>
        <taxon>Chytridiomycota incertae sedis</taxon>
        <taxon>Chytridiomycetes</taxon>
        <taxon>Lobulomycetales</taxon>
        <taxon>Lobulomycetaceae</taxon>
        <taxon>Clydaea</taxon>
    </lineage>
</organism>
<accession>A0AAD5TYY4</accession>
<keyword evidence="2" id="KW-1185">Reference proteome</keyword>
<evidence type="ECO:0000313" key="1">
    <source>
        <dbReference type="EMBL" id="KAJ3216484.1"/>
    </source>
</evidence>
<comment type="caution">
    <text evidence="1">The sequence shown here is derived from an EMBL/GenBank/DDBJ whole genome shotgun (WGS) entry which is preliminary data.</text>
</comment>
<proteinExistence type="predicted"/>
<dbReference type="Proteomes" id="UP001211065">
    <property type="component" value="Unassembled WGS sequence"/>
</dbReference>
<dbReference type="AlphaFoldDB" id="A0AAD5TYY4"/>
<dbReference type="EMBL" id="JADGJW010000476">
    <property type="protein sequence ID" value="KAJ3216484.1"/>
    <property type="molecule type" value="Genomic_DNA"/>
</dbReference>
<gene>
    <name evidence="1" type="ORF">HK099_005846</name>
</gene>
<sequence>MLTPKDVPPEYFAINASSSKPVKYAMVNGVILLNRAYIRWQKRNLNPTTLINAQSALPIISTMEDYNEYNITLKEAGLSERLLSETTTQVFENIEDNEYLSKVGTDAEDLFNSIQKIFSFYEIPIGFISMLYKLEALHCLDFVIDDANVNKDVLSIPKKGQSPKEFINEANAALDKAFASTPTVSTTYYEAIKKVLDNTDNSRVANYFLFTSMPISEERKKITKLIFSLKTKFEKHPLSLICFDEDSNESWNGNLHGIPFFTYVESFSKKRDKVLKDQGVGIPFSKGFYLMSQLLSLLNPKSLGAMHEVNYGLLVKGTAPFT</sequence>
<protein>
    <submittedName>
        <fullName evidence="1">Uncharacterized protein</fullName>
    </submittedName>
</protein>
<evidence type="ECO:0000313" key="2">
    <source>
        <dbReference type="Proteomes" id="UP001211065"/>
    </source>
</evidence>
<reference evidence="1" key="1">
    <citation type="submission" date="2020-05" db="EMBL/GenBank/DDBJ databases">
        <title>Phylogenomic resolution of chytrid fungi.</title>
        <authorList>
            <person name="Stajich J.E."/>
            <person name="Amses K."/>
            <person name="Simmons R."/>
            <person name="Seto K."/>
            <person name="Myers J."/>
            <person name="Bonds A."/>
            <person name="Quandt C.A."/>
            <person name="Barry K."/>
            <person name="Liu P."/>
            <person name="Grigoriev I."/>
            <person name="Longcore J.E."/>
            <person name="James T.Y."/>
        </authorList>
    </citation>
    <scope>NUCLEOTIDE SEQUENCE</scope>
    <source>
        <strain evidence="1">JEL0476</strain>
    </source>
</reference>
<name>A0AAD5TYY4_9FUNG</name>